<dbReference type="InterPro" id="IPR036291">
    <property type="entry name" value="NAD(P)-bd_dom_sf"/>
</dbReference>
<dbReference type="Gene3D" id="3.30.360.10">
    <property type="entry name" value="Dihydrodipicolinate Reductase, domain 2"/>
    <property type="match status" value="1"/>
</dbReference>
<feature type="domain" description="GFO/IDH/MocA-like oxidoreductase" evidence="2">
    <location>
        <begin position="141"/>
        <end position="263"/>
    </location>
</feature>
<sequence length="364" mass="39472">MVAQQFGKSSMSKIRLGIIGCGDMEGAHQQTFNALADRVVITGTADIDIFRAQRAAANLGADHAVQDYTDLFPYVDAVLVVTPHNLHHEMGVSSLKAGKHVLMEKPMAVSEAECLDLISAAKSSGKVLMTAYPMRFQPLVVKLKELIDAKYVGEIFHVGIYTEQHTEPPPGHWIRSAEQLGGGQFFSHGCHYIDLLLWFLGNPVKGVHLGTRLGTPWMEKEGTSDAVIVFESGAMGHHFGTWGARATRHGYSIHVQAERGMLEADITNGILYAHHGFKGPTPKGGLAGTLSPSVEEAEIILQSQSGSKYLQGELAHFLECIDTGATPLTDAAGSLQGLRVIWRMEEAEAENRFADLRGLGLAHI</sequence>
<dbReference type="Pfam" id="PF22725">
    <property type="entry name" value="GFO_IDH_MocA_C3"/>
    <property type="match status" value="1"/>
</dbReference>
<accession>A0A6J6T8W5</accession>
<evidence type="ECO:0000259" key="1">
    <source>
        <dbReference type="Pfam" id="PF01408"/>
    </source>
</evidence>
<evidence type="ECO:0000259" key="2">
    <source>
        <dbReference type="Pfam" id="PF22725"/>
    </source>
</evidence>
<dbReference type="Gene3D" id="3.40.50.720">
    <property type="entry name" value="NAD(P)-binding Rossmann-like Domain"/>
    <property type="match status" value="1"/>
</dbReference>
<name>A0A6J6T8W5_9ZZZZ</name>
<gene>
    <name evidence="3" type="ORF">UFOPK2816_00424</name>
</gene>
<dbReference type="AlphaFoldDB" id="A0A6J6T8W5"/>
<dbReference type="PANTHER" id="PTHR43377">
    <property type="entry name" value="BILIVERDIN REDUCTASE A"/>
    <property type="match status" value="1"/>
</dbReference>
<reference evidence="3" key="1">
    <citation type="submission" date="2020-05" db="EMBL/GenBank/DDBJ databases">
        <authorList>
            <person name="Chiriac C."/>
            <person name="Salcher M."/>
            <person name="Ghai R."/>
            <person name="Kavagutti S V."/>
        </authorList>
    </citation>
    <scope>NUCLEOTIDE SEQUENCE</scope>
</reference>
<dbReference type="SUPFAM" id="SSF55347">
    <property type="entry name" value="Glyceraldehyde-3-phosphate dehydrogenase-like, C-terminal domain"/>
    <property type="match status" value="1"/>
</dbReference>
<dbReference type="PANTHER" id="PTHR43377:SF1">
    <property type="entry name" value="BILIVERDIN REDUCTASE A"/>
    <property type="match status" value="1"/>
</dbReference>
<proteinExistence type="predicted"/>
<dbReference type="Pfam" id="PF01408">
    <property type="entry name" value="GFO_IDH_MocA"/>
    <property type="match status" value="1"/>
</dbReference>
<dbReference type="InterPro" id="IPR051450">
    <property type="entry name" value="Gfo/Idh/MocA_Oxidoreductases"/>
</dbReference>
<evidence type="ECO:0000313" key="3">
    <source>
        <dbReference type="EMBL" id="CAB4743335.1"/>
    </source>
</evidence>
<dbReference type="SUPFAM" id="SSF51735">
    <property type="entry name" value="NAD(P)-binding Rossmann-fold domains"/>
    <property type="match status" value="1"/>
</dbReference>
<dbReference type="InterPro" id="IPR000683">
    <property type="entry name" value="Gfo/Idh/MocA-like_OxRdtase_N"/>
</dbReference>
<feature type="domain" description="Gfo/Idh/MocA-like oxidoreductase N-terminal" evidence="1">
    <location>
        <begin position="14"/>
        <end position="131"/>
    </location>
</feature>
<dbReference type="EMBL" id="CAEZZB010000034">
    <property type="protein sequence ID" value="CAB4743335.1"/>
    <property type="molecule type" value="Genomic_DNA"/>
</dbReference>
<dbReference type="GO" id="GO:0000166">
    <property type="term" value="F:nucleotide binding"/>
    <property type="evidence" value="ECO:0007669"/>
    <property type="project" value="InterPro"/>
</dbReference>
<dbReference type="InterPro" id="IPR055170">
    <property type="entry name" value="GFO_IDH_MocA-like_dom"/>
</dbReference>
<organism evidence="3">
    <name type="scientific">freshwater metagenome</name>
    <dbReference type="NCBI Taxonomy" id="449393"/>
    <lineage>
        <taxon>unclassified sequences</taxon>
        <taxon>metagenomes</taxon>
        <taxon>ecological metagenomes</taxon>
    </lineage>
</organism>
<protein>
    <submittedName>
        <fullName evidence="3">Unannotated protein</fullName>
    </submittedName>
</protein>